<evidence type="ECO:0000313" key="2">
    <source>
        <dbReference type="Proteomes" id="UP000032534"/>
    </source>
</evidence>
<dbReference type="Proteomes" id="UP000032534">
    <property type="component" value="Unassembled WGS sequence"/>
</dbReference>
<gene>
    <name evidence="1" type="ORF">QD47_08300</name>
</gene>
<dbReference type="OrthoDB" id="90760at2"/>
<accession>A0A0D7X418</accession>
<dbReference type="RefSeq" id="WP_044645692.1">
    <property type="nucleotide sequence ID" value="NZ_JTHP01000012.1"/>
</dbReference>
<reference evidence="1 2" key="1">
    <citation type="submission" date="2014-11" db="EMBL/GenBank/DDBJ databases">
        <title>Draft Genome Sequences of Paenibacillus polymyxa NRRL B-30509 and Paenibacillus terrae NRRL B-30644, Strains from a Poultry Environment that Produce Tridecaptin A and Paenicidins.</title>
        <authorList>
            <person name="van Belkum M.J."/>
            <person name="Lohans C.T."/>
            <person name="Vederas J.C."/>
        </authorList>
    </citation>
    <scope>NUCLEOTIDE SEQUENCE [LARGE SCALE GENOMIC DNA]</scope>
    <source>
        <strain evidence="1 2">NRRL B-30644</strain>
    </source>
</reference>
<protein>
    <submittedName>
        <fullName evidence="1">Uncharacterized protein</fullName>
    </submittedName>
</protein>
<comment type="caution">
    <text evidence="1">The sequence shown here is derived from an EMBL/GenBank/DDBJ whole genome shotgun (WGS) entry which is preliminary data.</text>
</comment>
<dbReference type="PATRIC" id="fig|159743.3.peg.1821"/>
<name>A0A0D7X418_9BACL</name>
<dbReference type="EMBL" id="JTHP01000012">
    <property type="protein sequence ID" value="KJD45979.1"/>
    <property type="molecule type" value="Genomic_DNA"/>
</dbReference>
<keyword evidence="2" id="KW-1185">Reference proteome</keyword>
<evidence type="ECO:0000313" key="1">
    <source>
        <dbReference type="EMBL" id="KJD45979.1"/>
    </source>
</evidence>
<organism evidence="1 2">
    <name type="scientific">Paenibacillus terrae</name>
    <dbReference type="NCBI Taxonomy" id="159743"/>
    <lineage>
        <taxon>Bacteria</taxon>
        <taxon>Bacillati</taxon>
        <taxon>Bacillota</taxon>
        <taxon>Bacilli</taxon>
        <taxon>Bacillales</taxon>
        <taxon>Paenibacillaceae</taxon>
        <taxon>Paenibacillus</taxon>
    </lineage>
</organism>
<sequence length="647" mass="68851">MDGIKEFGIRTKDGSKSSLEAYKSIGLGGKTMTAAFAKGGKTAQEAFLKTVKAIEAVKDPVLKNAVSVQLFGTQAEDLEARVIKSYGNVKKQFDKTKNSIDEMAKIKYSSMGDAFKGIGRQLLTSIIIPVSNLLLPAFNKFSNWFNQTGPMISKFFSGVGEDLSRVGKIIKKSGQLLENTWNNTGYYTASVGITEIGKELGLSEDNAYKLSGAITDIADRLSEVKPYVDILKGLGDVAYNVTIGSGDISGVQQINKGLQSIGFGPDQAIQMSNSAVEIFDNIRGKAEDFVTSLKPVMDDISSYFKDAFTFGGGLDLGGIVDSVSSLRDSITPVIESIATGIGPALHSVTSLLAPLMKVGKQAFNAIIPLVAKLASSISSKLGPVFTSVFGYLTKTLLPQVSSVLAAWLPKIGALFSKVGGLIMAIYNTGIAPVIDSLVGIFKWAWPVITTVVTSAINILKPIIGGIIDVLGGVIDFLTGVFTGDWDLAWKGIKEVAVGIWDGITGAVKEAFNAVIGIINSAIQKINGFSFELPEWAGGGSVGNLGIPEIPMLADGDITNRPSIMGEAGWEAAIPINNKPRSMNLLEKTNRLMGYNPSGGGDNLSLNFNIVIQGNADKEVMTQAVKAAEPSFRQQYQAMKRQNARTSL</sequence>
<proteinExistence type="predicted"/>
<dbReference type="AlphaFoldDB" id="A0A0D7X418"/>